<evidence type="ECO:0000313" key="3">
    <source>
        <dbReference type="EMBL" id="TWI92651.1"/>
    </source>
</evidence>
<dbReference type="Proteomes" id="UP000320593">
    <property type="component" value="Unassembled WGS sequence"/>
</dbReference>
<feature type="transmembrane region" description="Helical" evidence="1">
    <location>
        <begin position="105"/>
        <end position="123"/>
    </location>
</feature>
<keyword evidence="1" id="KW-1133">Transmembrane helix</keyword>
<dbReference type="InterPro" id="IPR002656">
    <property type="entry name" value="Acyl_transf_3_dom"/>
</dbReference>
<dbReference type="AlphaFoldDB" id="A0A562TGF6"/>
<accession>A0A562TGF6</accession>
<feature type="transmembrane region" description="Helical" evidence="1">
    <location>
        <begin position="197"/>
        <end position="217"/>
    </location>
</feature>
<sequence length="282" mass="30263">MAPDGVALAIAGLGATQVWEAVANLFLLHAWIPRDTAFFSINNPSWSLSAEMFFYAMFPFAIPLVNRLRKTAVLPVMLGLVAVILSMPLLAGMLPSGEVFGSNHAQSPLLGASILQVWSVYAFPPVRLLEFVAGMLAARAVREALLPHLPIWLGLAAVALSYAGSLFVPLLWQVDAIFVLPVLVLIVAAAQTASRPALLASPLAVRMGEISFALYLVHDIILGVGRNWLGPVQLTPTGAVVFIAGLFAVSLVAALALWRYVEVPSNNYLRSLSFSQPRKLEA</sequence>
<dbReference type="EMBL" id="VLLF01000001">
    <property type="protein sequence ID" value="TWI92651.1"/>
    <property type="molecule type" value="Genomic_DNA"/>
</dbReference>
<keyword evidence="3" id="KW-0012">Acyltransferase</keyword>
<proteinExistence type="predicted"/>
<evidence type="ECO:0000259" key="2">
    <source>
        <dbReference type="Pfam" id="PF01757"/>
    </source>
</evidence>
<keyword evidence="1" id="KW-0472">Membrane</keyword>
<feature type="transmembrane region" description="Helical" evidence="1">
    <location>
        <begin position="47"/>
        <end position="65"/>
    </location>
</feature>
<dbReference type="GO" id="GO:0009103">
    <property type="term" value="P:lipopolysaccharide biosynthetic process"/>
    <property type="evidence" value="ECO:0007669"/>
    <property type="project" value="TreeGrafter"/>
</dbReference>
<feature type="transmembrane region" description="Helical" evidence="1">
    <location>
        <begin position="144"/>
        <end position="164"/>
    </location>
</feature>
<organism evidence="3 4">
    <name type="scientific">Roseibium hamelinense</name>
    <dbReference type="NCBI Taxonomy" id="150831"/>
    <lineage>
        <taxon>Bacteria</taxon>
        <taxon>Pseudomonadati</taxon>
        <taxon>Pseudomonadota</taxon>
        <taxon>Alphaproteobacteria</taxon>
        <taxon>Hyphomicrobiales</taxon>
        <taxon>Stappiaceae</taxon>
        <taxon>Roseibium</taxon>
    </lineage>
</organism>
<dbReference type="GO" id="GO:0016747">
    <property type="term" value="F:acyltransferase activity, transferring groups other than amino-acyl groups"/>
    <property type="evidence" value="ECO:0007669"/>
    <property type="project" value="InterPro"/>
</dbReference>
<keyword evidence="1" id="KW-0812">Transmembrane</keyword>
<feature type="transmembrane region" description="Helical" evidence="1">
    <location>
        <begin position="237"/>
        <end position="261"/>
    </location>
</feature>
<feature type="domain" description="Acyltransferase 3" evidence="2">
    <location>
        <begin position="17"/>
        <end position="258"/>
    </location>
</feature>
<name>A0A562TGF6_9HYPH</name>
<dbReference type="PANTHER" id="PTHR23028:SF53">
    <property type="entry name" value="ACYL_TRANSF_3 DOMAIN-CONTAINING PROTEIN"/>
    <property type="match status" value="1"/>
</dbReference>
<reference evidence="3 4" key="1">
    <citation type="submission" date="2019-07" db="EMBL/GenBank/DDBJ databases">
        <title>Genomic Encyclopedia of Archaeal and Bacterial Type Strains, Phase II (KMG-II): from individual species to whole genera.</title>
        <authorList>
            <person name="Goeker M."/>
        </authorList>
    </citation>
    <scope>NUCLEOTIDE SEQUENCE [LARGE SCALE GENOMIC DNA]</scope>
    <source>
        <strain evidence="3 4">ATCC BAA-252</strain>
    </source>
</reference>
<feature type="transmembrane region" description="Helical" evidence="1">
    <location>
        <begin position="72"/>
        <end position="93"/>
    </location>
</feature>
<gene>
    <name evidence="3" type="ORF">JM93_00194</name>
</gene>
<dbReference type="InterPro" id="IPR050879">
    <property type="entry name" value="Acyltransferase_3"/>
</dbReference>
<protein>
    <submittedName>
        <fullName evidence="3">Acyltransferase-like protein</fullName>
    </submittedName>
</protein>
<dbReference type="PANTHER" id="PTHR23028">
    <property type="entry name" value="ACETYLTRANSFERASE"/>
    <property type="match status" value="1"/>
</dbReference>
<keyword evidence="3" id="KW-0808">Transferase</keyword>
<evidence type="ECO:0000313" key="4">
    <source>
        <dbReference type="Proteomes" id="UP000320593"/>
    </source>
</evidence>
<comment type="caution">
    <text evidence="3">The sequence shown here is derived from an EMBL/GenBank/DDBJ whole genome shotgun (WGS) entry which is preliminary data.</text>
</comment>
<dbReference type="GO" id="GO:0016020">
    <property type="term" value="C:membrane"/>
    <property type="evidence" value="ECO:0007669"/>
    <property type="project" value="TreeGrafter"/>
</dbReference>
<keyword evidence="4" id="KW-1185">Reference proteome</keyword>
<evidence type="ECO:0000256" key="1">
    <source>
        <dbReference type="SAM" id="Phobius"/>
    </source>
</evidence>
<dbReference type="RefSeq" id="WP_244300734.1">
    <property type="nucleotide sequence ID" value="NZ_SMLY01000087.1"/>
</dbReference>
<dbReference type="Pfam" id="PF01757">
    <property type="entry name" value="Acyl_transf_3"/>
    <property type="match status" value="1"/>
</dbReference>
<feature type="transmembrane region" description="Helical" evidence="1">
    <location>
        <begin position="170"/>
        <end position="190"/>
    </location>
</feature>